<evidence type="ECO:0000256" key="1">
    <source>
        <dbReference type="ARBA" id="ARBA00004651"/>
    </source>
</evidence>
<name>A0A381PTS2_9ZZZZ</name>
<evidence type="ECO:0000256" key="7">
    <source>
        <dbReference type="SAM" id="Phobius"/>
    </source>
</evidence>
<keyword evidence="3" id="KW-1003">Cell membrane</keyword>
<evidence type="ECO:0000256" key="2">
    <source>
        <dbReference type="ARBA" id="ARBA00022448"/>
    </source>
</evidence>
<keyword evidence="2" id="KW-0813">Transport</keyword>
<comment type="subcellular location">
    <subcellularLocation>
        <location evidence="1">Cell membrane</location>
        <topology evidence="1">Multi-pass membrane protein</topology>
    </subcellularLocation>
</comment>
<dbReference type="InterPro" id="IPR011701">
    <property type="entry name" value="MFS"/>
</dbReference>
<evidence type="ECO:0000259" key="8">
    <source>
        <dbReference type="PROSITE" id="PS50850"/>
    </source>
</evidence>
<evidence type="ECO:0000256" key="6">
    <source>
        <dbReference type="ARBA" id="ARBA00023136"/>
    </source>
</evidence>
<protein>
    <recommendedName>
        <fullName evidence="8">Major facilitator superfamily (MFS) profile domain-containing protein</fullName>
    </recommendedName>
</protein>
<dbReference type="PANTHER" id="PTHR23517:SF3">
    <property type="entry name" value="INTEGRAL MEMBRANE TRANSPORT PROTEIN"/>
    <property type="match status" value="1"/>
</dbReference>
<keyword evidence="4 7" id="KW-0812">Transmembrane</keyword>
<reference evidence="9" key="1">
    <citation type="submission" date="2018-05" db="EMBL/GenBank/DDBJ databases">
        <authorList>
            <person name="Lanie J.A."/>
            <person name="Ng W.-L."/>
            <person name="Kazmierczak K.M."/>
            <person name="Andrzejewski T.M."/>
            <person name="Davidsen T.M."/>
            <person name="Wayne K.J."/>
            <person name="Tettelin H."/>
            <person name="Glass J.I."/>
            <person name="Rusch D."/>
            <person name="Podicherti R."/>
            <person name="Tsui H.-C.T."/>
            <person name="Winkler M.E."/>
        </authorList>
    </citation>
    <scope>NUCLEOTIDE SEQUENCE</scope>
</reference>
<feature type="domain" description="Major facilitator superfamily (MFS) profile" evidence="8">
    <location>
        <begin position="1"/>
        <end position="184"/>
    </location>
</feature>
<dbReference type="Gene3D" id="1.20.1250.20">
    <property type="entry name" value="MFS general substrate transporter like domains"/>
    <property type="match status" value="1"/>
</dbReference>
<dbReference type="GO" id="GO:0022857">
    <property type="term" value="F:transmembrane transporter activity"/>
    <property type="evidence" value="ECO:0007669"/>
    <property type="project" value="InterPro"/>
</dbReference>
<feature type="transmembrane region" description="Helical" evidence="7">
    <location>
        <begin position="20"/>
        <end position="40"/>
    </location>
</feature>
<feature type="transmembrane region" description="Helical" evidence="7">
    <location>
        <begin position="84"/>
        <end position="108"/>
    </location>
</feature>
<sequence length="184" mass="19292">MSFVNAHFVTYVQDLGYHKMVAAGAFSLIGASAIIGALLLGHLSDQHGRRRLLSLSYHLRAAGFTLVLLSMGIPLFSIPSLGIIALLVGILLVGFSWNAVVSITAAYASDRFGLTQLGTIYGAMFAVMPLGSGLGAYLGGVLYDSQGTYAIAIWSNIALLFLATGAVFSIKERRLPGEAPAAAN</sequence>
<feature type="transmembrane region" description="Helical" evidence="7">
    <location>
        <begin position="149"/>
        <end position="170"/>
    </location>
</feature>
<keyword evidence="6 7" id="KW-0472">Membrane</keyword>
<dbReference type="Pfam" id="PF07690">
    <property type="entry name" value="MFS_1"/>
    <property type="match status" value="1"/>
</dbReference>
<dbReference type="InterPro" id="IPR020846">
    <property type="entry name" value="MFS_dom"/>
</dbReference>
<accession>A0A381PTS2</accession>
<dbReference type="PROSITE" id="PS50850">
    <property type="entry name" value="MFS"/>
    <property type="match status" value="1"/>
</dbReference>
<proteinExistence type="predicted"/>
<organism evidence="9">
    <name type="scientific">marine metagenome</name>
    <dbReference type="NCBI Taxonomy" id="408172"/>
    <lineage>
        <taxon>unclassified sequences</taxon>
        <taxon>metagenomes</taxon>
        <taxon>ecological metagenomes</taxon>
    </lineage>
</organism>
<keyword evidence="5 7" id="KW-1133">Transmembrane helix</keyword>
<evidence type="ECO:0000256" key="3">
    <source>
        <dbReference type="ARBA" id="ARBA00022475"/>
    </source>
</evidence>
<evidence type="ECO:0000256" key="5">
    <source>
        <dbReference type="ARBA" id="ARBA00022989"/>
    </source>
</evidence>
<dbReference type="GO" id="GO:0005886">
    <property type="term" value="C:plasma membrane"/>
    <property type="evidence" value="ECO:0007669"/>
    <property type="project" value="UniProtKB-SubCell"/>
</dbReference>
<dbReference type="PANTHER" id="PTHR23517">
    <property type="entry name" value="RESISTANCE PROTEIN MDTM, PUTATIVE-RELATED-RELATED"/>
    <property type="match status" value="1"/>
</dbReference>
<evidence type="ECO:0000313" key="9">
    <source>
        <dbReference type="EMBL" id="SUZ70461.1"/>
    </source>
</evidence>
<dbReference type="AlphaFoldDB" id="A0A381PTS2"/>
<feature type="transmembrane region" description="Helical" evidence="7">
    <location>
        <begin position="61"/>
        <end position="78"/>
    </location>
</feature>
<dbReference type="SUPFAM" id="SSF103473">
    <property type="entry name" value="MFS general substrate transporter"/>
    <property type="match status" value="1"/>
</dbReference>
<feature type="transmembrane region" description="Helical" evidence="7">
    <location>
        <begin position="120"/>
        <end position="143"/>
    </location>
</feature>
<evidence type="ECO:0000256" key="4">
    <source>
        <dbReference type="ARBA" id="ARBA00022692"/>
    </source>
</evidence>
<gene>
    <name evidence="9" type="ORF">METZ01_LOCUS23315</name>
</gene>
<dbReference type="InterPro" id="IPR050171">
    <property type="entry name" value="MFS_Transporters"/>
</dbReference>
<dbReference type="EMBL" id="UINC01001092">
    <property type="protein sequence ID" value="SUZ70461.1"/>
    <property type="molecule type" value="Genomic_DNA"/>
</dbReference>
<dbReference type="InterPro" id="IPR036259">
    <property type="entry name" value="MFS_trans_sf"/>
</dbReference>